<sequence>METSSTLSVRVAYGVSRSPKFTRVIDSQRWKAQKQAGFLNTSCTAISEKRSRRRRSSALFTPSDYQSTSLSLPRLGRKDSAARPAICQSGPGGYAWLCPGRTACRRADVDERKRYAN</sequence>
<feature type="region of interest" description="Disordered" evidence="1">
    <location>
        <begin position="49"/>
        <end position="72"/>
    </location>
</feature>
<dbReference type="Proteomes" id="UP000324632">
    <property type="component" value="Chromosome 21"/>
</dbReference>
<protein>
    <submittedName>
        <fullName evidence="2">Uncharacterized protein</fullName>
    </submittedName>
</protein>
<comment type="caution">
    <text evidence="2">The sequence shown here is derived from an EMBL/GenBank/DDBJ whole genome shotgun (WGS) entry which is preliminary data.</text>
</comment>
<name>A0A5A9NA87_9TELE</name>
<evidence type="ECO:0000313" key="2">
    <source>
        <dbReference type="EMBL" id="KAA0705971.1"/>
    </source>
</evidence>
<evidence type="ECO:0000256" key="1">
    <source>
        <dbReference type="SAM" id="MobiDB-lite"/>
    </source>
</evidence>
<dbReference type="EMBL" id="SOYY01000021">
    <property type="protein sequence ID" value="KAA0705971.1"/>
    <property type="molecule type" value="Genomic_DNA"/>
</dbReference>
<accession>A0A5A9NA87</accession>
<gene>
    <name evidence="2" type="ORF">E1301_Tti004734</name>
</gene>
<proteinExistence type="predicted"/>
<keyword evidence="3" id="KW-1185">Reference proteome</keyword>
<evidence type="ECO:0000313" key="3">
    <source>
        <dbReference type="Proteomes" id="UP000324632"/>
    </source>
</evidence>
<dbReference type="AlphaFoldDB" id="A0A5A9NA87"/>
<organism evidence="2 3">
    <name type="scientific">Triplophysa tibetana</name>
    <dbReference type="NCBI Taxonomy" id="1572043"/>
    <lineage>
        <taxon>Eukaryota</taxon>
        <taxon>Metazoa</taxon>
        <taxon>Chordata</taxon>
        <taxon>Craniata</taxon>
        <taxon>Vertebrata</taxon>
        <taxon>Euteleostomi</taxon>
        <taxon>Actinopterygii</taxon>
        <taxon>Neopterygii</taxon>
        <taxon>Teleostei</taxon>
        <taxon>Ostariophysi</taxon>
        <taxon>Cypriniformes</taxon>
        <taxon>Nemacheilidae</taxon>
        <taxon>Triplophysa</taxon>
    </lineage>
</organism>
<feature type="compositionally biased region" description="Polar residues" evidence="1">
    <location>
        <begin position="58"/>
        <end position="71"/>
    </location>
</feature>
<reference evidence="2 3" key="1">
    <citation type="journal article" date="2019" name="Mol. Ecol. Resour.">
        <title>Chromosome-level genome assembly of Triplophysa tibetana, a fish adapted to the harsh high-altitude environment of the Tibetan Plateau.</title>
        <authorList>
            <person name="Yang X."/>
            <person name="Liu H."/>
            <person name="Ma Z."/>
            <person name="Zou Y."/>
            <person name="Zou M."/>
            <person name="Mao Y."/>
            <person name="Li X."/>
            <person name="Wang H."/>
            <person name="Chen T."/>
            <person name="Wang W."/>
            <person name="Yang R."/>
        </authorList>
    </citation>
    <scope>NUCLEOTIDE SEQUENCE [LARGE SCALE GENOMIC DNA]</scope>
    <source>
        <strain evidence="2">TTIB1903HZAU</strain>
        <tissue evidence="2">Muscle</tissue>
    </source>
</reference>